<dbReference type="Proteomes" id="UP000625079">
    <property type="component" value="Unassembled WGS sequence"/>
</dbReference>
<organism evidence="1 4">
    <name type="scientific">Bradyrhizobium guangdongense</name>
    <dbReference type="NCBI Taxonomy" id="1325090"/>
    <lineage>
        <taxon>Bacteria</taxon>
        <taxon>Pseudomonadati</taxon>
        <taxon>Pseudomonadota</taxon>
        <taxon>Alphaproteobacteria</taxon>
        <taxon>Hyphomicrobiales</taxon>
        <taxon>Nitrobacteraceae</taxon>
        <taxon>Bradyrhizobium</taxon>
    </lineage>
</organism>
<dbReference type="EMBL" id="BMHC01000027">
    <property type="protein sequence ID" value="GGI33002.1"/>
    <property type="molecule type" value="Genomic_DNA"/>
</dbReference>
<dbReference type="RefSeq" id="WP_128965082.1">
    <property type="nucleotide sequence ID" value="NZ_BMHC01000027.1"/>
</dbReference>
<evidence type="ECO:0000313" key="3">
    <source>
        <dbReference type="Proteomes" id="UP000593880"/>
    </source>
</evidence>
<reference evidence="1" key="1">
    <citation type="journal article" date="2014" name="Int. J. Syst. Evol. Microbiol.">
        <title>Complete genome sequence of Corynebacterium casei LMG S-19264T (=DSM 44701T), isolated from a smear-ripened cheese.</title>
        <authorList>
            <consortium name="US DOE Joint Genome Institute (JGI-PGF)"/>
            <person name="Walter F."/>
            <person name="Albersmeier A."/>
            <person name="Kalinowski J."/>
            <person name="Ruckert C."/>
        </authorList>
    </citation>
    <scope>NUCLEOTIDE SEQUENCE</scope>
    <source>
        <strain evidence="1">CGMCC 1.15034</strain>
    </source>
</reference>
<dbReference type="EMBL" id="CP030057">
    <property type="protein sequence ID" value="QOZ59463.1"/>
    <property type="molecule type" value="Genomic_DNA"/>
</dbReference>
<proteinExistence type="predicted"/>
<name>A0A410V438_9BRAD</name>
<dbReference type="AlphaFoldDB" id="A0A410V438"/>
<accession>A0A410V438</accession>
<dbReference type="OrthoDB" id="8139804at2"/>
<evidence type="ECO:0000313" key="2">
    <source>
        <dbReference type="EMBL" id="QOZ59463.1"/>
    </source>
</evidence>
<reference evidence="1" key="3">
    <citation type="submission" date="2022-12" db="EMBL/GenBank/DDBJ databases">
        <authorList>
            <person name="Sun Q."/>
            <person name="Zhou Y."/>
        </authorList>
    </citation>
    <scope>NUCLEOTIDE SEQUENCE</scope>
    <source>
        <strain evidence="1">CGMCC 1.15034</strain>
    </source>
</reference>
<evidence type="ECO:0008006" key="5">
    <source>
        <dbReference type="Google" id="ProtNLM"/>
    </source>
</evidence>
<keyword evidence="3" id="KW-1185">Reference proteome</keyword>
<reference evidence="2 3" key="2">
    <citation type="submission" date="2018-06" db="EMBL/GenBank/DDBJ databases">
        <title>Comparative genomics of rhizobia nodulating Arachis hypogaea in China.</title>
        <authorList>
            <person name="Li Y."/>
        </authorList>
    </citation>
    <scope>NUCLEOTIDE SEQUENCE [LARGE SCALE GENOMIC DNA]</scope>
    <source>
        <strain evidence="2 3">CCBAU 51658</strain>
    </source>
</reference>
<evidence type="ECO:0000313" key="4">
    <source>
        <dbReference type="Proteomes" id="UP000625079"/>
    </source>
</evidence>
<gene>
    <name evidence="1" type="ORF">GCM10010987_72220</name>
    <name evidence="2" type="ORF">XH86_12515</name>
</gene>
<dbReference type="Proteomes" id="UP000593880">
    <property type="component" value="Chromosome"/>
</dbReference>
<sequence>MDFQSQTPAVVTAIRQRDLLITWCRLYARTKRLPNLSEYEPGRLKEEAEDLVYYSVDATAWPPVLTIESEGTRMATAYGQTGKGRRLDEYVGPRLAASVMPVYHLCVARRCPVYTVSHLEDADGRKVAYERLLLPFGADDEITELVASLKTISPDGRFDLRNLMTRTDLVAAPAVRAVIDRGLVGGPVLSAGWADDLEFG</sequence>
<evidence type="ECO:0000313" key="1">
    <source>
        <dbReference type="EMBL" id="GGI33002.1"/>
    </source>
</evidence>
<protein>
    <recommendedName>
        <fullName evidence="5">PAS domain-containing protein</fullName>
    </recommendedName>
</protein>